<proteinExistence type="predicted"/>
<dbReference type="GeneID" id="80879253"/>
<dbReference type="Proteomes" id="UP001217417">
    <property type="component" value="Unassembled WGS sequence"/>
</dbReference>
<evidence type="ECO:0000313" key="1">
    <source>
        <dbReference type="EMBL" id="KAJ8100819.1"/>
    </source>
</evidence>
<name>A0AAD7QSS9_9ASCO</name>
<reference evidence="1" key="1">
    <citation type="submission" date="2023-03" db="EMBL/GenBank/DDBJ databases">
        <title>Near-Complete genome sequence of Lipomyces tetrasporous NRRL Y-64009, an oleaginous yeast capable of growing on lignocellulosic hydrolysates.</title>
        <authorList>
            <consortium name="Lawrence Berkeley National Laboratory"/>
            <person name="Jagtap S.S."/>
            <person name="Liu J.-J."/>
            <person name="Walukiewicz H.E."/>
            <person name="Pangilinan J."/>
            <person name="Lipzen A."/>
            <person name="Ahrendt S."/>
            <person name="Koriabine M."/>
            <person name="Cobaugh K."/>
            <person name="Salamov A."/>
            <person name="Yoshinaga Y."/>
            <person name="Ng V."/>
            <person name="Daum C."/>
            <person name="Grigoriev I.V."/>
            <person name="Slininger P.J."/>
            <person name="Dien B.S."/>
            <person name="Jin Y.-S."/>
            <person name="Rao C.V."/>
        </authorList>
    </citation>
    <scope>NUCLEOTIDE SEQUENCE</scope>
    <source>
        <strain evidence="1">NRRL Y-64009</strain>
    </source>
</reference>
<evidence type="ECO:0000313" key="2">
    <source>
        <dbReference type="Proteomes" id="UP001217417"/>
    </source>
</evidence>
<dbReference type="AlphaFoldDB" id="A0AAD7QSS9"/>
<dbReference type="RefSeq" id="XP_056044269.1">
    <property type="nucleotide sequence ID" value="XM_056184087.1"/>
</dbReference>
<keyword evidence="2" id="KW-1185">Reference proteome</keyword>
<organism evidence="1 2">
    <name type="scientific">Lipomyces tetrasporus</name>
    <dbReference type="NCBI Taxonomy" id="54092"/>
    <lineage>
        <taxon>Eukaryota</taxon>
        <taxon>Fungi</taxon>
        <taxon>Dikarya</taxon>
        <taxon>Ascomycota</taxon>
        <taxon>Saccharomycotina</taxon>
        <taxon>Lipomycetes</taxon>
        <taxon>Lipomycetales</taxon>
        <taxon>Lipomycetaceae</taxon>
        <taxon>Lipomyces</taxon>
    </lineage>
</organism>
<accession>A0AAD7QSS9</accession>
<gene>
    <name evidence="1" type="ORF">POJ06DRAFT_112097</name>
</gene>
<protein>
    <submittedName>
        <fullName evidence="1">Uncharacterized protein</fullName>
    </submittedName>
</protein>
<comment type="caution">
    <text evidence="1">The sequence shown here is derived from an EMBL/GenBank/DDBJ whole genome shotgun (WGS) entry which is preliminary data.</text>
</comment>
<dbReference type="EMBL" id="JARPMG010000005">
    <property type="protein sequence ID" value="KAJ8100819.1"/>
    <property type="molecule type" value="Genomic_DNA"/>
</dbReference>
<sequence length="87" mass="9476">MRQDSSSTIYNRGQTLNVHDIGDGEVDKLVLLPKTSMFESASKLHIDLTRLPQLLGYDEYAGTSILDRLILLGGGDMSHSTILDGLG</sequence>